<feature type="domain" description="Sugar 3,4-ketoisomerase QdtA cupin" evidence="1">
    <location>
        <begin position="13"/>
        <end position="131"/>
    </location>
</feature>
<dbReference type="EMBL" id="SODL02000004">
    <property type="protein sequence ID" value="MCP2368104.1"/>
    <property type="molecule type" value="Genomic_DNA"/>
</dbReference>
<protein>
    <submittedName>
        <fullName evidence="2 3">dTDP-4-dehydrorhamnose 3,5-epimerase</fullName>
    </submittedName>
</protein>
<accession>A0A1H1UZJ8</accession>
<gene>
    <name evidence="2" type="ORF">BCL57_002277</name>
    <name evidence="3" type="ORF">SAMN04489721_1896</name>
</gene>
<dbReference type="STRING" id="589382.SAMN04489721_1896"/>
<dbReference type="Pfam" id="PF05523">
    <property type="entry name" value="FdtA"/>
    <property type="match status" value="1"/>
</dbReference>
<organism evidence="3 4">
    <name type="scientific">Agromyces flavus</name>
    <dbReference type="NCBI Taxonomy" id="589382"/>
    <lineage>
        <taxon>Bacteria</taxon>
        <taxon>Bacillati</taxon>
        <taxon>Actinomycetota</taxon>
        <taxon>Actinomycetes</taxon>
        <taxon>Micrococcales</taxon>
        <taxon>Microbacteriaceae</taxon>
        <taxon>Agromyces</taxon>
    </lineage>
</organism>
<sequence>MPPERTQLLSGRVRVLELDRFADERGSLVPLAFDDLAFRVDRAFVVNAPAGAVRGGHAHRRVRQVLLRASGTIEVEVRHDGQQERITLDDAQPALLIEPGVWAEQRYLDECAALVVFADGPYEADEYVHEPVDVSETPS</sequence>
<dbReference type="SUPFAM" id="SSF51182">
    <property type="entry name" value="RmlC-like cupins"/>
    <property type="match status" value="1"/>
</dbReference>
<dbReference type="InterPro" id="IPR011051">
    <property type="entry name" value="RmlC_Cupin_sf"/>
</dbReference>
<evidence type="ECO:0000313" key="5">
    <source>
        <dbReference type="Proteomes" id="UP000893823"/>
    </source>
</evidence>
<dbReference type="InterPro" id="IPR008894">
    <property type="entry name" value="QdtA_cupin_dom"/>
</dbReference>
<dbReference type="AlphaFoldDB" id="A0A1H1UZJ8"/>
<keyword evidence="5" id="KW-1185">Reference proteome</keyword>
<evidence type="ECO:0000313" key="4">
    <source>
        <dbReference type="Proteomes" id="UP000199482"/>
    </source>
</evidence>
<dbReference type="CDD" id="cd20292">
    <property type="entry name" value="cupin_QdtA-like"/>
    <property type="match status" value="1"/>
</dbReference>
<dbReference type="OrthoDB" id="2643438at2"/>
<dbReference type="InterPro" id="IPR014710">
    <property type="entry name" value="RmlC-like_jellyroll"/>
</dbReference>
<reference evidence="4" key="1">
    <citation type="submission" date="2016-10" db="EMBL/GenBank/DDBJ databases">
        <authorList>
            <person name="Varghese N."/>
            <person name="Submissions S."/>
        </authorList>
    </citation>
    <scope>NUCLEOTIDE SEQUENCE [LARGE SCALE GENOMIC DNA]</scope>
    <source>
        <strain evidence="4">CPCC 202695</strain>
    </source>
</reference>
<dbReference type="RefSeq" id="WP_092671445.1">
    <property type="nucleotide sequence ID" value="NZ_BMDN01000004.1"/>
</dbReference>
<dbReference type="Proteomes" id="UP000199482">
    <property type="component" value="Chromosome I"/>
</dbReference>
<dbReference type="EMBL" id="LT629755">
    <property type="protein sequence ID" value="SDS77885.1"/>
    <property type="molecule type" value="Genomic_DNA"/>
</dbReference>
<evidence type="ECO:0000313" key="3">
    <source>
        <dbReference type="EMBL" id="SDS77885.1"/>
    </source>
</evidence>
<evidence type="ECO:0000259" key="1">
    <source>
        <dbReference type="Pfam" id="PF05523"/>
    </source>
</evidence>
<proteinExistence type="predicted"/>
<evidence type="ECO:0000313" key="2">
    <source>
        <dbReference type="EMBL" id="MCP2368104.1"/>
    </source>
</evidence>
<name>A0A1H1UZJ8_9MICO</name>
<reference evidence="2" key="3">
    <citation type="submission" date="2022-06" db="EMBL/GenBank/DDBJ databases">
        <title>Genomic Encyclopedia of Type Strains, Phase III (KMG-III): the genomes of soil and plant-associated and newly described type strains.</title>
        <authorList>
            <person name="Whitman W."/>
        </authorList>
    </citation>
    <scope>NUCLEOTIDE SEQUENCE</scope>
    <source>
        <strain evidence="2">CPCC 202695</strain>
    </source>
</reference>
<reference evidence="3" key="2">
    <citation type="submission" date="2016-10" db="EMBL/GenBank/DDBJ databases">
        <authorList>
            <person name="de Groot N.N."/>
        </authorList>
    </citation>
    <scope>NUCLEOTIDE SEQUENCE [LARGE SCALE GENOMIC DNA]</scope>
    <source>
        <strain evidence="3">CPCC 202695</strain>
    </source>
</reference>
<dbReference type="Proteomes" id="UP000893823">
    <property type="component" value="Unassembled WGS sequence"/>
</dbReference>
<dbReference type="Gene3D" id="2.60.120.10">
    <property type="entry name" value="Jelly Rolls"/>
    <property type="match status" value="1"/>
</dbReference>